<evidence type="ECO:0000256" key="8">
    <source>
        <dbReference type="SAM" id="Phobius"/>
    </source>
</evidence>
<keyword evidence="4" id="KW-0677">Repeat</keyword>
<dbReference type="SUPFAM" id="SSF56176">
    <property type="entry name" value="FAD-binding/transporter-associated domain-like"/>
    <property type="match status" value="1"/>
</dbReference>
<dbReference type="InterPro" id="IPR044751">
    <property type="entry name" value="Ion_transp-like_CBS"/>
</dbReference>
<evidence type="ECO:0000256" key="2">
    <source>
        <dbReference type="ARBA" id="ARBA00022475"/>
    </source>
</evidence>
<evidence type="ECO:0000256" key="1">
    <source>
        <dbReference type="ARBA" id="ARBA00004651"/>
    </source>
</evidence>
<evidence type="ECO:0000256" key="5">
    <source>
        <dbReference type="ARBA" id="ARBA00022989"/>
    </source>
</evidence>
<keyword evidence="6" id="KW-0129">CBS domain</keyword>
<dbReference type="PANTHER" id="PTHR43099">
    <property type="entry name" value="UPF0053 PROTEIN YRKA"/>
    <property type="match status" value="1"/>
</dbReference>
<dbReference type="Pfam" id="PF00571">
    <property type="entry name" value="CBS"/>
    <property type="match status" value="2"/>
</dbReference>
<dbReference type="GO" id="GO:0005886">
    <property type="term" value="C:plasma membrane"/>
    <property type="evidence" value="ECO:0007669"/>
    <property type="project" value="UniProtKB-SubCell"/>
</dbReference>
<keyword evidence="3 8" id="KW-0812">Transmembrane</keyword>
<dbReference type="PROSITE" id="PS51846">
    <property type="entry name" value="CNNM"/>
    <property type="match status" value="1"/>
</dbReference>
<evidence type="ECO:0000256" key="6">
    <source>
        <dbReference type="ARBA" id="ARBA00023122"/>
    </source>
</evidence>
<dbReference type="EMBL" id="CAEZTU010000009">
    <property type="protein sequence ID" value="CAB4572783.1"/>
    <property type="molecule type" value="Genomic_DNA"/>
</dbReference>
<evidence type="ECO:0000256" key="4">
    <source>
        <dbReference type="ARBA" id="ARBA00022737"/>
    </source>
</evidence>
<evidence type="ECO:0000256" key="7">
    <source>
        <dbReference type="ARBA" id="ARBA00023136"/>
    </source>
</evidence>
<organism evidence="11">
    <name type="scientific">freshwater metagenome</name>
    <dbReference type="NCBI Taxonomy" id="449393"/>
    <lineage>
        <taxon>unclassified sequences</taxon>
        <taxon>metagenomes</taxon>
        <taxon>ecological metagenomes</taxon>
    </lineage>
</organism>
<dbReference type="Pfam" id="PF01595">
    <property type="entry name" value="CNNM"/>
    <property type="match status" value="1"/>
</dbReference>
<dbReference type="InterPro" id="IPR046342">
    <property type="entry name" value="CBS_dom_sf"/>
</dbReference>
<evidence type="ECO:0000256" key="3">
    <source>
        <dbReference type="ARBA" id="ARBA00022692"/>
    </source>
</evidence>
<dbReference type="Gene3D" id="3.30.465.10">
    <property type="match status" value="1"/>
</dbReference>
<feature type="domain" description="CBS" evidence="9">
    <location>
        <begin position="277"/>
        <end position="340"/>
    </location>
</feature>
<dbReference type="InterPro" id="IPR000644">
    <property type="entry name" value="CBS_dom"/>
</dbReference>
<evidence type="ECO:0000313" key="11">
    <source>
        <dbReference type="EMBL" id="CAB4572783.1"/>
    </source>
</evidence>
<dbReference type="SUPFAM" id="SSF54631">
    <property type="entry name" value="CBS-domain pair"/>
    <property type="match status" value="1"/>
</dbReference>
<dbReference type="InterPro" id="IPR016169">
    <property type="entry name" value="FAD-bd_PCMH_sub2"/>
</dbReference>
<dbReference type="CDD" id="cd04590">
    <property type="entry name" value="CBS_pair_CorC_HlyC_assoc"/>
    <property type="match status" value="1"/>
</dbReference>
<evidence type="ECO:0000259" key="9">
    <source>
        <dbReference type="PROSITE" id="PS51371"/>
    </source>
</evidence>
<keyword evidence="2" id="KW-1003">Cell membrane</keyword>
<dbReference type="GO" id="GO:0050660">
    <property type="term" value="F:flavin adenine dinucleotide binding"/>
    <property type="evidence" value="ECO:0007669"/>
    <property type="project" value="InterPro"/>
</dbReference>
<dbReference type="InterPro" id="IPR005170">
    <property type="entry name" value="Transptr-assoc_dom"/>
</dbReference>
<dbReference type="Pfam" id="PF03471">
    <property type="entry name" value="CorC_HlyC"/>
    <property type="match status" value="1"/>
</dbReference>
<dbReference type="SMART" id="SM00116">
    <property type="entry name" value="CBS"/>
    <property type="match status" value="2"/>
</dbReference>
<gene>
    <name evidence="11" type="ORF">UFOPK1740_00361</name>
</gene>
<dbReference type="PROSITE" id="PS51371">
    <property type="entry name" value="CBS"/>
    <property type="match status" value="2"/>
</dbReference>
<protein>
    <submittedName>
        <fullName evidence="11">Unannotated protein</fullName>
    </submittedName>
</protein>
<dbReference type="InterPro" id="IPR002550">
    <property type="entry name" value="CNNM"/>
</dbReference>
<dbReference type="Gene3D" id="3.10.580.10">
    <property type="entry name" value="CBS-domain"/>
    <property type="match status" value="1"/>
</dbReference>
<feature type="transmembrane region" description="Helical" evidence="8">
    <location>
        <begin position="98"/>
        <end position="118"/>
    </location>
</feature>
<dbReference type="SMART" id="SM01091">
    <property type="entry name" value="CorC_HlyC"/>
    <property type="match status" value="1"/>
</dbReference>
<dbReference type="PANTHER" id="PTHR43099:SF5">
    <property type="entry name" value="HLYC_CORC FAMILY TRANSPORTER"/>
    <property type="match status" value="1"/>
</dbReference>
<sequence length="434" mass="47324">MSTWVSALIVLFFILVGGFFAAAEIALVSLREAQVKRIAETKGRRGNLLKELHDHPNRFLASVQVGVTVAGFIGAGFGASSLTPVLSPVLDLIFPKSVVSVIAFILITLFIAYFSLVLGELVPKRLALQNSESWALVAAYPIDILARISRPFIWLLSHSTNLIVRSLGGDPSASRQELSGEDLRDLVAGHEELSENERALIDDVFEADDREIKEVMTPRTEVEFLDAESTIPDAALVVEKLPHTKYPVINKTADEVVGFVHVRQLLSLEARKSSKQLREIAIAVESIPGTTSVLSALAQMRKGNQHLLIVADEYGGTAGIVTLDDLVEELIGDIRHEDDEPESEVSELDFHGEVEVDGLMNLDDFADSTHIHLPEGPYETVAGFVIAKLGTLPAVGKSVIAEQCVFEILSMDVRRISRVRVSRIEPGTSNHGGQ</sequence>
<feature type="domain" description="CNNM transmembrane" evidence="10">
    <location>
        <begin position="1"/>
        <end position="200"/>
    </location>
</feature>
<reference evidence="11" key="1">
    <citation type="submission" date="2020-05" db="EMBL/GenBank/DDBJ databases">
        <authorList>
            <person name="Chiriac C."/>
            <person name="Salcher M."/>
            <person name="Ghai R."/>
            <person name="Kavagutti S V."/>
        </authorList>
    </citation>
    <scope>NUCLEOTIDE SEQUENCE</scope>
</reference>
<feature type="domain" description="CBS" evidence="9">
    <location>
        <begin position="216"/>
        <end position="276"/>
    </location>
</feature>
<dbReference type="AlphaFoldDB" id="A0A6J6EEN2"/>
<accession>A0A6J6EEN2</accession>
<keyword evidence="7 8" id="KW-0472">Membrane</keyword>
<dbReference type="InterPro" id="IPR051676">
    <property type="entry name" value="UPF0053_domain"/>
</dbReference>
<keyword evidence="5 8" id="KW-1133">Transmembrane helix</keyword>
<dbReference type="InterPro" id="IPR036318">
    <property type="entry name" value="FAD-bd_PCMH-like_sf"/>
</dbReference>
<comment type="subcellular location">
    <subcellularLocation>
        <location evidence="1">Cell membrane</location>
        <topology evidence="1">Multi-pass membrane protein</topology>
    </subcellularLocation>
</comment>
<proteinExistence type="predicted"/>
<feature type="transmembrane region" description="Helical" evidence="8">
    <location>
        <begin position="6"/>
        <end position="28"/>
    </location>
</feature>
<evidence type="ECO:0000259" key="10">
    <source>
        <dbReference type="PROSITE" id="PS51846"/>
    </source>
</evidence>
<name>A0A6J6EEN2_9ZZZZ</name>
<feature type="transmembrane region" description="Helical" evidence="8">
    <location>
        <begin position="59"/>
        <end position="78"/>
    </location>
</feature>